<evidence type="ECO:0000256" key="5">
    <source>
        <dbReference type="ARBA" id="ARBA00022737"/>
    </source>
</evidence>
<dbReference type="EMBL" id="JBJKFK010000148">
    <property type="protein sequence ID" value="KAL3319302.1"/>
    <property type="molecule type" value="Genomic_DNA"/>
</dbReference>
<dbReference type="InterPro" id="IPR053826">
    <property type="entry name" value="WDR75"/>
</dbReference>
<dbReference type="PROSITE" id="PS50082">
    <property type="entry name" value="WD_REPEATS_2"/>
    <property type="match status" value="1"/>
</dbReference>
<reference evidence="9 10" key="1">
    <citation type="submission" date="2024-11" db="EMBL/GenBank/DDBJ databases">
        <title>Adaptive evolution of stress response genes in parasites aligns with host niche diversity.</title>
        <authorList>
            <person name="Hahn C."/>
            <person name="Resl P."/>
        </authorList>
    </citation>
    <scope>NUCLEOTIDE SEQUENCE [LARGE SCALE GENOMIC DNA]</scope>
    <source>
        <strain evidence="9">EGGRZ-B1_66</strain>
        <tissue evidence="9">Body</tissue>
    </source>
</reference>
<keyword evidence="7" id="KW-0539">Nucleus</keyword>
<dbReference type="Proteomes" id="UP001626550">
    <property type="component" value="Unassembled WGS sequence"/>
</dbReference>
<dbReference type="Gene3D" id="2.130.10.10">
    <property type="entry name" value="YVTN repeat-like/Quinoprotein amine dehydrogenase"/>
    <property type="match status" value="1"/>
</dbReference>
<dbReference type="InterPro" id="IPR036322">
    <property type="entry name" value="WD40_repeat_dom_sf"/>
</dbReference>
<evidence type="ECO:0000256" key="2">
    <source>
        <dbReference type="ARBA" id="ARBA00022517"/>
    </source>
</evidence>
<keyword evidence="4 8" id="KW-0853">WD repeat</keyword>
<sequence length="724" mass="82671">MEAPICFSNFVDDGCRAAIVCQNGDVFDFDPHAGTVNEPINLECSVISALYIEESCNLIVLTSEGFVHNWSYSDHSYARKNLFKHHKVDRIAHCNNIIIGYHGVEVHFYYLTDETLKSYTLPFLVKETVSCIAASSAKFGFALGTSSGKIVWVYNTADAEQMDDQTYVYENDDMSESDVEVTDYRMYLKWTILHWHSSDVLALKFSPNGTFLYSSGAENVLVKWDLSNHMEKSFLARLPAPVCAIDVSWGGISLALENGVRLLYDCNYKLLHQEQSLEQFPPTYFRGMAKSNREANIFKSPVGLLPLPLSDGKLLLTNGCFGRLSLIDASSGKVKRSFNMTKQQVDVRLAKFYSLSENGPHWLVTYEELIKDTSVDNQSRLNWWIFDAVEEQVHLVDTLQLAPFNSSVEALLFFCFQQTHFLLLLTKNLQLIILNLVEMAASNHPEYSPWQHVRTIDLTTLVQSQDYDSERCNLFHVGHNLLVHRGSWIYKWSIDSLLKKIAPRPIKSFDLKGFLQDGMTASVQRLIELDEQKLLVHLLGKKKVSFFTCFDVEDFKPVWRRKMVAATKGDSYVELIVKHSSKQQLLIGYSNSTVELFDCEKGSKLVELKLMTKVRFNAGYFVEDDVVLLLVSETKYPTRRLIYLNCSDSSLEEQQLHQAPLKERPAAKKRFMDSLDSVHDYQQVESPVKRKPKQEPISKILDQFANYSVSILPPPDVVLKQLLK</sequence>
<evidence type="ECO:0000256" key="7">
    <source>
        <dbReference type="ARBA" id="ARBA00023242"/>
    </source>
</evidence>
<dbReference type="Pfam" id="PF23869">
    <property type="entry name" value="Beta-prop_WDR75_1st"/>
    <property type="match status" value="1"/>
</dbReference>
<accession>A0ABD2QIY4</accession>
<dbReference type="AlphaFoldDB" id="A0ABD2QIY4"/>
<dbReference type="InterPro" id="IPR011047">
    <property type="entry name" value="Quinoprotein_ADH-like_sf"/>
</dbReference>
<dbReference type="PANTHER" id="PTHR44215">
    <property type="entry name" value="WD REPEAT-CONTAINING PROTEIN 75"/>
    <property type="match status" value="1"/>
</dbReference>
<evidence type="ECO:0000256" key="3">
    <source>
        <dbReference type="ARBA" id="ARBA00022552"/>
    </source>
</evidence>
<gene>
    <name evidence="9" type="ORF">Ciccas_002025</name>
</gene>
<keyword evidence="3" id="KW-0698">rRNA processing</keyword>
<keyword evidence="10" id="KW-1185">Reference proteome</keyword>
<evidence type="ECO:0000256" key="8">
    <source>
        <dbReference type="PROSITE-ProRule" id="PRU00221"/>
    </source>
</evidence>
<dbReference type="SUPFAM" id="SSF50978">
    <property type="entry name" value="WD40 repeat-like"/>
    <property type="match status" value="1"/>
</dbReference>
<keyword evidence="2" id="KW-0690">Ribosome biogenesis</keyword>
<comment type="subcellular location">
    <subcellularLocation>
        <location evidence="1">Nucleus</location>
        <location evidence="1">Nucleolus</location>
    </subcellularLocation>
</comment>
<evidence type="ECO:0000313" key="9">
    <source>
        <dbReference type="EMBL" id="KAL3319302.1"/>
    </source>
</evidence>
<keyword evidence="6" id="KW-0804">Transcription</keyword>
<dbReference type="GO" id="GO:0006364">
    <property type="term" value="P:rRNA processing"/>
    <property type="evidence" value="ECO:0007669"/>
    <property type="project" value="UniProtKB-KW"/>
</dbReference>
<evidence type="ECO:0000256" key="6">
    <source>
        <dbReference type="ARBA" id="ARBA00023163"/>
    </source>
</evidence>
<dbReference type="GO" id="GO:0005730">
    <property type="term" value="C:nucleolus"/>
    <property type="evidence" value="ECO:0007669"/>
    <property type="project" value="UniProtKB-SubCell"/>
</dbReference>
<name>A0ABD2QIY4_9PLAT</name>
<evidence type="ECO:0000256" key="1">
    <source>
        <dbReference type="ARBA" id="ARBA00004604"/>
    </source>
</evidence>
<dbReference type="PANTHER" id="PTHR44215:SF1">
    <property type="entry name" value="WD REPEAT-CONTAINING PROTEIN 75"/>
    <property type="match status" value="1"/>
</dbReference>
<organism evidence="9 10">
    <name type="scientific">Cichlidogyrus casuarinus</name>
    <dbReference type="NCBI Taxonomy" id="1844966"/>
    <lineage>
        <taxon>Eukaryota</taxon>
        <taxon>Metazoa</taxon>
        <taxon>Spiralia</taxon>
        <taxon>Lophotrochozoa</taxon>
        <taxon>Platyhelminthes</taxon>
        <taxon>Monogenea</taxon>
        <taxon>Monopisthocotylea</taxon>
        <taxon>Dactylogyridea</taxon>
        <taxon>Ancyrocephalidae</taxon>
        <taxon>Cichlidogyrus</taxon>
    </lineage>
</organism>
<evidence type="ECO:0000313" key="10">
    <source>
        <dbReference type="Proteomes" id="UP001626550"/>
    </source>
</evidence>
<comment type="caution">
    <text evidence="9">The sequence shown here is derived from an EMBL/GenBank/DDBJ whole genome shotgun (WGS) entry which is preliminary data.</text>
</comment>
<feature type="repeat" description="WD" evidence="8">
    <location>
        <begin position="193"/>
        <end position="228"/>
    </location>
</feature>
<dbReference type="InterPro" id="IPR001680">
    <property type="entry name" value="WD40_rpt"/>
</dbReference>
<keyword evidence="5" id="KW-0677">Repeat</keyword>
<proteinExistence type="predicted"/>
<dbReference type="PROSITE" id="PS50294">
    <property type="entry name" value="WD_REPEATS_REGION"/>
    <property type="match status" value="1"/>
</dbReference>
<dbReference type="SUPFAM" id="SSF50998">
    <property type="entry name" value="Quinoprotein alcohol dehydrogenase-like"/>
    <property type="match status" value="1"/>
</dbReference>
<dbReference type="InterPro" id="IPR015943">
    <property type="entry name" value="WD40/YVTN_repeat-like_dom_sf"/>
</dbReference>
<protein>
    <recommendedName>
        <fullName evidence="11">WD repeat-containing protein 75</fullName>
    </recommendedName>
</protein>
<evidence type="ECO:0008006" key="11">
    <source>
        <dbReference type="Google" id="ProtNLM"/>
    </source>
</evidence>
<evidence type="ECO:0000256" key="4">
    <source>
        <dbReference type="ARBA" id="ARBA00022574"/>
    </source>
</evidence>